<evidence type="ECO:0000313" key="3">
    <source>
        <dbReference type="Proteomes" id="UP000828390"/>
    </source>
</evidence>
<evidence type="ECO:0000256" key="1">
    <source>
        <dbReference type="SAM" id="MobiDB-lite"/>
    </source>
</evidence>
<reference evidence="2" key="2">
    <citation type="submission" date="2020-11" db="EMBL/GenBank/DDBJ databases">
        <authorList>
            <person name="McCartney M.A."/>
            <person name="Auch B."/>
            <person name="Kono T."/>
            <person name="Mallez S."/>
            <person name="Becker A."/>
            <person name="Gohl D.M."/>
            <person name="Silverstein K.A.T."/>
            <person name="Koren S."/>
            <person name="Bechman K.B."/>
            <person name="Herman A."/>
            <person name="Abrahante J.E."/>
            <person name="Garbe J."/>
        </authorList>
    </citation>
    <scope>NUCLEOTIDE SEQUENCE</scope>
    <source>
        <strain evidence="2">Duluth1</strain>
        <tissue evidence="2">Whole animal</tissue>
    </source>
</reference>
<comment type="caution">
    <text evidence="2">The sequence shown here is derived from an EMBL/GenBank/DDBJ whole genome shotgun (WGS) entry which is preliminary data.</text>
</comment>
<accession>A0A9D4DFB5</accession>
<protein>
    <submittedName>
        <fullName evidence="2">Uncharacterized protein</fullName>
    </submittedName>
</protein>
<dbReference type="EMBL" id="JAIWYP010000010">
    <property type="protein sequence ID" value="KAH3747856.1"/>
    <property type="molecule type" value="Genomic_DNA"/>
</dbReference>
<evidence type="ECO:0000313" key="2">
    <source>
        <dbReference type="EMBL" id="KAH3747856.1"/>
    </source>
</evidence>
<gene>
    <name evidence="2" type="ORF">DPMN_182288</name>
</gene>
<dbReference type="AlphaFoldDB" id="A0A9D4DFB5"/>
<reference evidence="2" key="1">
    <citation type="journal article" date="2019" name="bioRxiv">
        <title>The Genome of the Zebra Mussel, Dreissena polymorpha: A Resource for Invasive Species Research.</title>
        <authorList>
            <person name="McCartney M.A."/>
            <person name="Auch B."/>
            <person name="Kono T."/>
            <person name="Mallez S."/>
            <person name="Zhang Y."/>
            <person name="Obille A."/>
            <person name="Becker A."/>
            <person name="Abrahante J.E."/>
            <person name="Garbe J."/>
            <person name="Badalamenti J.P."/>
            <person name="Herman A."/>
            <person name="Mangelson H."/>
            <person name="Liachko I."/>
            <person name="Sullivan S."/>
            <person name="Sone E.D."/>
            <person name="Koren S."/>
            <person name="Silverstein K.A.T."/>
            <person name="Beckman K.B."/>
            <person name="Gohl D.M."/>
        </authorList>
    </citation>
    <scope>NUCLEOTIDE SEQUENCE</scope>
    <source>
        <strain evidence="2">Duluth1</strain>
        <tissue evidence="2">Whole animal</tissue>
    </source>
</reference>
<feature type="region of interest" description="Disordered" evidence="1">
    <location>
        <begin position="1"/>
        <end position="33"/>
    </location>
</feature>
<sequence>MGLKMSSQETPEPSAYSTQSDLSRQTSRRTNIQHSAFLKVVRLTNYDAAIMNQAQR</sequence>
<proteinExistence type="predicted"/>
<keyword evidence="3" id="KW-1185">Reference proteome</keyword>
<organism evidence="2 3">
    <name type="scientific">Dreissena polymorpha</name>
    <name type="common">Zebra mussel</name>
    <name type="synonym">Mytilus polymorpha</name>
    <dbReference type="NCBI Taxonomy" id="45954"/>
    <lineage>
        <taxon>Eukaryota</taxon>
        <taxon>Metazoa</taxon>
        <taxon>Spiralia</taxon>
        <taxon>Lophotrochozoa</taxon>
        <taxon>Mollusca</taxon>
        <taxon>Bivalvia</taxon>
        <taxon>Autobranchia</taxon>
        <taxon>Heteroconchia</taxon>
        <taxon>Euheterodonta</taxon>
        <taxon>Imparidentia</taxon>
        <taxon>Neoheterodontei</taxon>
        <taxon>Myida</taxon>
        <taxon>Dreissenoidea</taxon>
        <taxon>Dreissenidae</taxon>
        <taxon>Dreissena</taxon>
    </lineage>
</organism>
<name>A0A9D4DFB5_DREPO</name>
<dbReference type="Proteomes" id="UP000828390">
    <property type="component" value="Unassembled WGS sequence"/>
</dbReference>